<evidence type="ECO:0000313" key="1">
    <source>
        <dbReference type="EMBL" id="KAI5673613.1"/>
    </source>
</evidence>
<name>A0ACC0BLW7_CATRO</name>
<reference evidence="2" key="1">
    <citation type="journal article" date="2023" name="Nat. Plants">
        <title>Single-cell RNA sequencing provides a high-resolution roadmap for understanding the multicellular compartmentation of specialized metabolism.</title>
        <authorList>
            <person name="Sun S."/>
            <person name="Shen X."/>
            <person name="Li Y."/>
            <person name="Li Y."/>
            <person name="Wang S."/>
            <person name="Li R."/>
            <person name="Zhang H."/>
            <person name="Shen G."/>
            <person name="Guo B."/>
            <person name="Wei J."/>
            <person name="Xu J."/>
            <person name="St-Pierre B."/>
            <person name="Chen S."/>
            <person name="Sun C."/>
        </authorList>
    </citation>
    <scope>NUCLEOTIDE SEQUENCE [LARGE SCALE GENOMIC DNA]</scope>
</reference>
<comment type="caution">
    <text evidence="1">The sequence shown here is derived from an EMBL/GenBank/DDBJ whole genome shotgun (WGS) entry which is preliminary data.</text>
</comment>
<gene>
    <name evidence="1" type="ORF">M9H77_13977</name>
</gene>
<sequence length="384" mass="43707">MEVLPSNRESESDSAKHDRIKEAKEFHKTKAGVKGLVDSGLERIPKMFVHKEATSHSPTTVPNNISNNLEVPLIDFLEIGRGQWTELVHQIRRASETWGFFMVLPRLIPEILMDEVLRCQKEFHEQSAEMKKKFYSIDEKKSVRFYSNGGFEDSEPAEWRDSLEINIPDRKVHTEAIPEFCRKAILEYYKILGRQKEIISGLLSEALGLSQDYLSKNEYMDSGKIVCDYYPACPEPHLTLGVSSHSDPHFLTIILQDNYGGLQVRHQNHWVNVPPITGALSVCVGDLLQLLSNDKFKSVEYRVLAKSFGPSLSVSCSFDQSTKSAEEPLGPIEQLLSVSSPPVYREVHKKVFRAFYRSKGKDGTSTLSHFRLDQKGWMVPLHLN</sequence>
<protein>
    <submittedName>
        <fullName evidence="1">Uncharacterized protein</fullName>
    </submittedName>
</protein>
<keyword evidence="2" id="KW-1185">Reference proteome</keyword>
<dbReference type="Proteomes" id="UP001060085">
    <property type="component" value="Linkage Group LG03"/>
</dbReference>
<proteinExistence type="predicted"/>
<accession>A0ACC0BLW7</accession>
<organism evidence="1 2">
    <name type="scientific">Catharanthus roseus</name>
    <name type="common">Madagascar periwinkle</name>
    <name type="synonym">Vinca rosea</name>
    <dbReference type="NCBI Taxonomy" id="4058"/>
    <lineage>
        <taxon>Eukaryota</taxon>
        <taxon>Viridiplantae</taxon>
        <taxon>Streptophyta</taxon>
        <taxon>Embryophyta</taxon>
        <taxon>Tracheophyta</taxon>
        <taxon>Spermatophyta</taxon>
        <taxon>Magnoliopsida</taxon>
        <taxon>eudicotyledons</taxon>
        <taxon>Gunneridae</taxon>
        <taxon>Pentapetalae</taxon>
        <taxon>asterids</taxon>
        <taxon>lamiids</taxon>
        <taxon>Gentianales</taxon>
        <taxon>Apocynaceae</taxon>
        <taxon>Rauvolfioideae</taxon>
        <taxon>Vinceae</taxon>
        <taxon>Catharanthinae</taxon>
        <taxon>Catharanthus</taxon>
    </lineage>
</organism>
<dbReference type="EMBL" id="CM044703">
    <property type="protein sequence ID" value="KAI5673613.1"/>
    <property type="molecule type" value="Genomic_DNA"/>
</dbReference>
<evidence type="ECO:0000313" key="2">
    <source>
        <dbReference type="Proteomes" id="UP001060085"/>
    </source>
</evidence>